<dbReference type="AlphaFoldDB" id="A0A5C8PBD6"/>
<dbReference type="InterPro" id="IPR015422">
    <property type="entry name" value="PyrdxlP-dep_Trfase_small"/>
</dbReference>
<proteinExistence type="predicted"/>
<dbReference type="SUPFAM" id="SSF53383">
    <property type="entry name" value="PLP-dependent transferases"/>
    <property type="match status" value="1"/>
</dbReference>
<dbReference type="Proteomes" id="UP000321638">
    <property type="component" value="Unassembled WGS sequence"/>
</dbReference>
<sequence length="383" mass="41009">MLASQRALFDIPRDVCYLNAASYSPLPLAVQEAGRIGVGRKGQPWTLDPGFASQVHERTRRAAAALINAEPEDIALVPSVAYGVATAGKQIRIPPGQRVLVLQDDHSSPVLEWMTRAADGGFTLDIVRQPGDGDWTQAVLDAIARPGAPPVALASVSSIHWSDGGALDLARIAPPLRAQAAALLVDATHGVGVMPIDVRTLDPDFLLFPTYKWVLGPYGRAFLYVAKRRQDGVPLEQTSHGRRAIAAEGTPYMKDTAYAAGARRFDMGERDHFISMEMAALGMEMMAGWGQAAIAGRLGMLTARLAAGLGAVGNTRLPDPLLRAPHILSVVFPAGMPPGLIERLAAANVHVAPRLGRVRISPHVYNDEDDIERCVSALRRLVG</sequence>
<comment type="caution">
    <text evidence="3">The sequence shown here is derived from an EMBL/GenBank/DDBJ whole genome shotgun (WGS) entry which is preliminary data.</text>
</comment>
<organism evidence="3 4">
    <name type="scientific">Vineibacter terrae</name>
    <dbReference type="NCBI Taxonomy" id="2586908"/>
    <lineage>
        <taxon>Bacteria</taxon>
        <taxon>Pseudomonadati</taxon>
        <taxon>Pseudomonadota</taxon>
        <taxon>Alphaproteobacteria</taxon>
        <taxon>Hyphomicrobiales</taxon>
        <taxon>Vineibacter</taxon>
    </lineage>
</organism>
<dbReference type="GO" id="GO:0008483">
    <property type="term" value="F:transaminase activity"/>
    <property type="evidence" value="ECO:0007669"/>
    <property type="project" value="UniProtKB-KW"/>
</dbReference>
<dbReference type="RefSeq" id="WP_147851480.1">
    <property type="nucleotide sequence ID" value="NZ_VDUZ01000057.1"/>
</dbReference>
<keyword evidence="4" id="KW-1185">Reference proteome</keyword>
<keyword evidence="1" id="KW-0663">Pyridoxal phosphate</keyword>
<gene>
    <name evidence="3" type="ORF">FHP25_34085</name>
</gene>
<dbReference type="InterPro" id="IPR015424">
    <property type="entry name" value="PyrdxlP-dep_Trfase"/>
</dbReference>
<dbReference type="EMBL" id="VDUZ01000057">
    <property type="protein sequence ID" value="TXL70566.1"/>
    <property type="molecule type" value="Genomic_DNA"/>
</dbReference>
<keyword evidence="3" id="KW-0808">Transferase</keyword>
<evidence type="ECO:0000256" key="1">
    <source>
        <dbReference type="ARBA" id="ARBA00022898"/>
    </source>
</evidence>
<dbReference type="Pfam" id="PF00266">
    <property type="entry name" value="Aminotran_5"/>
    <property type="match status" value="1"/>
</dbReference>
<dbReference type="PANTHER" id="PTHR43586:SF15">
    <property type="entry name" value="BLR3095 PROTEIN"/>
    <property type="match status" value="1"/>
</dbReference>
<dbReference type="InterPro" id="IPR000192">
    <property type="entry name" value="Aminotrans_V_dom"/>
</dbReference>
<evidence type="ECO:0000313" key="4">
    <source>
        <dbReference type="Proteomes" id="UP000321638"/>
    </source>
</evidence>
<keyword evidence="3" id="KW-0032">Aminotransferase</keyword>
<dbReference type="PANTHER" id="PTHR43586">
    <property type="entry name" value="CYSTEINE DESULFURASE"/>
    <property type="match status" value="1"/>
</dbReference>
<protein>
    <submittedName>
        <fullName evidence="3">Aminotransferase class V-fold PLP-dependent enzyme</fullName>
    </submittedName>
</protein>
<name>A0A5C8PBD6_9HYPH</name>
<dbReference type="Gene3D" id="3.90.1150.10">
    <property type="entry name" value="Aspartate Aminotransferase, domain 1"/>
    <property type="match status" value="1"/>
</dbReference>
<evidence type="ECO:0000313" key="3">
    <source>
        <dbReference type="EMBL" id="TXL70566.1"/>
    </source>
</evidence>
<accession>A0A5C8PBD6</accession>
<dbReference type="Gene3D" id="3.40.640.10">
    <property type="entry name" value="Type I PLP-dependent aspartate aminotransferase-like (Major domain)"/>
    <property type="match status" value="1"/>
</dbReference>
<evidence type="ECO:0000259" key="2">
    <source>
        <dbReference type="Pfam" id="PF00266"/>
    </source>
</evidence>
<dbReference type="InterPro" id="IPR015421">
    <property type="entry name" value="PyrdxlP-dep_Trfase_major"/>
</dbReference>
<reference evidence="3 4" key="1">
    <citation type="submission" date="2019-06" db="EMBL/GenBank/DDBJ databases">
        <title>New taxonomy in bacterial strain CC-CFT640, isolated from vineyard.</title>
        <authorList>
            <person name="Lin S.-Y."/>
            <person name="Tsai C.-F."/>
            <person name="Young C.-C."/>
        </authorList>
    </citation>
    <scope>NUCLEOTIDE SEQUENCE [LARGE SCALE GENOMIC DNA]</scope>
    <source>
        <strain evidence="3 4">CC-CFT640</strain>
    </source>
</reference>
<feature type="domain" description="Aminotransferase class V" evidence="2">
    <location>
        <begin position="52"/>
        <end position="352"/>
    </location>
</feature>
<dbReference type="OrthoDB" id="9804366at2"/>